<accession>A0ABU0ST81</accession>
<dbReference type="PANTHER" id="PTHR30040">
    <property type="entry name" value="THIAMINE BIOSYNTHESIS LIPOPROTEIN APBE"/>
    <property type="match status" value="1"/>
</dbReference>
<evidence type="ECO:0000256" key="11">
    <source>
        <dbReference type="SAM" id="MobiDB-lite"/>
    </source>
</evidence>
<comment type="catalytic activity">
    <reaction evidence="10">
        <text>L-threonyl-[protein] + FAD = FMN-L-threonyl-[protein] + AMP + H(+)</text>
        <dbReference type="Rhea" id="RHEA:36847"/>
        <dbReference type="Rhea" id="RHEA-COMP:11060"/>
        <dbReference type="Rhea" id="RHEA-COMP:11061"/>
        <dbReference type="ChEBI" id="CHEBI:15378"/>
        <dbReference type="ChEBI" id="CHEBI:30013"/>
        <dbReference type="ChEBI" id="CHEBI:57692"/>
        <dbReference type="ChEBI" id="CHEBI:74257"/>
        <dbReference type="ChEBI" id="CHEBI:456215"/>
        <dbReference type="EC" id="2.7.1.180"/>
    </reaction>
</comment>
<keyword evidence="13" id="KW-1185">Reference proteome</keyword>
<dbReference type="PANTHER" id="PTHR30040:SF2">
    <property type="entry name" value="FAD:PROTEIN FMN TRANSFERASE"/>
    <property type="match status" value="1"/>
</dbReference>
<evidence type="ECO:0000256" key="9">
    <source>
        <dbReference type="ARBA" id="ARBA00031306"/>
    </source>
</evidence>
<evidence type="ECO:0000313" key="13">
    <source>
        <dbReference type="Proteomes" id="UP001230328"/>
    </source>
</evidence>
<dbReference type="RefSeq" id="WP_307521056.1">
    <property type="nucleotide sequence ID" value="NZ_JAUSZI010000002.1"/>
</dbReference>
<keyword evidence="8" id="KW-0460">Magnesium</keyword>
<keyword evidence="5" id="KW-0808">Transferase</keyword>
<organism evidence="12 13">
    <name type="scientific">Streptomyces umbrinus</name>
    <dbReference type="NCBI Taxonomy" id="67370"/>
    <lineage>
        <taxon>Bacteria</taxon>
        <taxon>Bacillati</taxon>
        <taxon>Actinomycetota</taxon>
        <taxon>Actinomycetes</taxon>
        <taxon>Kitasatosporales</taxon>
        <taxon>Streptomycetaceae</taxon>
        <taxon>Streptomyces</taxon>
        <taxon>Streptomyces phaeochromogenes group</taxon>
    </lineage>
</organism>
<evidence type="ECO:0000256" key="4">
    <source>
        <dbReference type="ARBA" id="ARBA00022630"/>
    </source>
</evidence>
<dbReference type="InterPro" id="IPR024932">
    <property type="entry name" value="ApbE"/>
</dbReference>
<protein>
    <recommendedName>
        <fullName evidence="3">FAD:protein FMN transferase</fullName>
        <ecNumber evidence="2">2.7.1.180</ecNumber>
    </recommendedName>
    <alternativeName>
        <fullName evidence="9">Flavin transferase</fullName>
    </alternativeName>
</protein>
<dbReference type="Proteomes" id="UP001230328">
    <property type="component" value="Unassembled WGS sequence"/>
</dbReference>
<evidence type="ECO:0000256" key="5">
    <source>
        <dbReference type="ARBA" id="ARBA00022679"/>
    </source>
</evidence>
<name>A0ABU0ST81_9ACTN</name>
<dbReference type="InterPro" id="IPR003374">
    <property type="entry name" value="ApbE-like_sf"/>
</dbReference>
<dbReference type="SUPFAM" id="SSF143631">
    <property type="entry name" value="ApbE-like"/>
    <property type="match status" value="1"/>
</dbReference>
<evidence type="ECO:0000256" key="7">
    <source>
        <dbReference type="ARBA" id="ARBA00022827"/>
    </source>
</evidence>
<evidence type="ECO:0000256" key="2">
    <source>
        <dbReference type="ARBA" id="ARBA00011955"/>
    </source>
</evidence>
<proteinExistence type="predicted"/>
<feature type="compositionally biased region" description="Pro residues" evidence="11">
    <location>
        <begin position="322"/>
        <end position="341"/>
    </location>
</feature>
<evidence type="ECO:0000256" key="3">
    <source>
        <dbReference type="ARBA" id="ARBA00016337"/>
    </source>
</evidence>
<keyword evidence="4" id="KW-0285">Flavoprotein</keyword>
<dbReference type="EMBL" id="JAUSZI010000002">
    <property type="protein sequence ID" value="MDQ1025719.1"/>
    <property type="molecule type" value="Genomic_DNA"/>
</dbReference>
<evidence type="ECO:0000256" key="10">
    <source>
        <dbReference type="ARBA" id="ARBA00048540"/>
    </source>
</evidence>
<comment type="cofactor">
    <cofactor evidence="1">
        <name>Mg(2+)</name>
        <dbReference type="ChEBI" id="CHEBI:18420"/>
    </cofactor>
</comment>
<dbReference type="Pfam" id="PF02424">
    <property type="entry name" value="ApbE"/>
    <property type="match status" value="1"/>
</dbReference>
<evidence type="ECO:0000313" key="12">
    <source>
        <dbReference type="EMBL" id="MDQ1025719.1"/>
    </source>
</evidence>
<dbReference type="Gene3D" id="3.10.520.10">
    <property type="entry name" value="ApbE-like domains"/>
    <property type="match status" value="1"/>
</dbReference>
<keyword evidence="7" id="KW-0274">FAD</keyword>
<keyword evidence="6" id="KW-0479">Metal-binding</keyword>
<evidence type="ECO:0000256" key="6">
    <source>
        <dbReference type="ARBA" id="ARBA00022723"/>
    </source>
</evidence>
<dbReference type="EC" id="2.7.1.180" evidence="2"/>
<evidence type="ECO:0000256" key="1">
    <source>
        <dbReference type="ARBA" id="ARBA00001946"/>
    </source>
</evidence>
<evidence type="ECO:0000256" key="8">
    <source>
        <dbReference type="ARBA" id="ARBA00022842"/>
    </source>
</evidence>
<comment type="caution">
    <text evidence="12">The sequence shown here is derived from an EMBL/GenBank/DDBJ whole genome shotgun (WGS) entry which is preliminary data.</text>
</comment>
<reference evidence="12 13" key="1">
    <citation type="submission" date="2023-07" db="EMBL/GenBank/DDBJ databases">
        <title>Comparative genomics of wheat-associated soil bacteria to identify genetic determinants of phenazine resistance.</title>
        <authorList>
            <person name="Mouncey N."/>
        </authorList>
    </citation>
    <scope>NUCLEOTIDE SEQUENCE [LARGE SCALE GENOMIC DNA]</scope>
    <source>
        <strain evidence="12 13">V2I4</strain>
    </source>
</reference>
<feature type="compositionally biased region" description="Low complexity" evidence="11">
    <location>
        <begin position="309"/>
        <end position="319"/>
    </location>
</feature>
<keyword evidence="12" id="KW-0449">Lipoprotein</keyword>
<gene>
    <name evidence="12" type="ORF">QF035_003301</name>
</gene>
<sequence length="435" mass="44141">MTAADTSARPTAAANWRALGTSVRLVRTDPALLDSCNLLLARHLAEVDAACSRFREDSELVALDSAGGRPVRVSPLLAEALAVALRAAAATDGAVDPTVGSAMNAIGYDRDFRLVQEDGRPVKLTVRPVPGWRLIRLDRATGTVTVPAGVRLDLGATAKAWAADKAAVTLARAAGCGVLVSLGGDTAVAGEPPAGGWRIRVQDVTGPVDETPPQGPYATVGLRGGGLATSGTAARTWRSGPHTLHHILDPNTGLPTDSPWRTVSVAATTCADANAAGTAALIKGTGAERWLSGLGLPARLVARDGTVVTTPGWPTTGTPQFSLPPPPPVPVPDSGAPPPNPRSSNAGGAGDFAAGPNCHSPVQAQLARPAFEDEAVQADFPPTPVNPPTRQAPAHPARQAFEDKGGSGGAAPRDGKGKGGGGEELPAVTETETAP</sequence>
<feature type="region of interest" description="Disordered" evidence="11">
    <location>
        <begin position="309"/>
        <end position="435"/>
    </location>
</feature>